<dbReference type="InterPro" id="IPR013328">
    <property type="entry name" value="6PGD_dom2"/>
</dbReference>
<dbReference type="SUPFAM" id="SSF51735">
    <property type="entry name" value="NAD(P)-binding Rossmann-fold domains"/>
    <property type="match status" value="1"/>
</dbReference>
<dbReference type="PIRSF" id="PIRSF000103">
    <property type="entry name" value="HIBADH"/>
    <property type="match status" value="1"/>
</dbReference>
<comment type="similarity">
    <text evidence="1">Belongs to the HIBADH-related family.</text>
</comment>
<dbReference type="InterPro" id="IPR048666">
    <property type="entry name" value="RedAm-like_C"/>
</dbReference>
<evidence type="ECO:0000256" key="1">
    <source>
        <dbReference type="ARBA" id="ARBA00009080"/>
    </source>
</evidence>
<keyword evidence="2" id="KW-0560">Oxidoreductase</keyword>
<protein>
    <submittedName>
        <fullName evidence="5">NAD(P)-dependent oxidoreductase</fullName>
    </submittedName>
</protein>
<dbReference type="InterPro" id="IPR006115">
    <property type="entry name" value="6PGDH_NADP-bd"/>
</dbReference>
<organism evidence="5 6">
    <name type="scientific">Brevibacillus choshinensis</name>
    <dbReference type="NCBI Taxonomy" id="54911"/>
    <lineage>
        <taxon>Bacteria</taxon>
        <taxon>Bacillati</taxon>
        <taxon>Bacillota</taxon>
        <taxon>Bacilli</taxon>
        <taxon>Bacillales</taxon>
        <taxon>Paenibacillaceae</taxon>
        <taxon>Brevibacillus</taxon>
    </lineage>
</organism>
<reference evidence="5 6" key="1">
    <citation type="submission" date="2021-01" db="EMBL/GenBank/DDBJ databases">
        <title>Identification of strong promoters based on the transcriptome of Brevibacillus choshinensis.</title>
        <authorList>
            <person name="Yao D."/>
            <person name="Zhang K."/>
            <person name="Wu J."/>
        </authorList>
    </citation>
    <scope>NUCLEOTIDE SEQUENCE [LARGE SCALE GENOMIC DNA]</scope>
    <source>
        <strain evidence="5 6">HPD31-SP3</strain>
    </source>
</reference>
<evidence type="ECO:0000313" key="6">
    <source>
        <dbReference type="Proteomes" id="UP000596248"/>
    </source>
</evidence>
<evidence type="ECO:0000259" key="4">
    <source>
        <dbReference type="Pfam" id="PF21761"/>
    </source>
</evidence>
<dbReference type="InterPro" id="IPR015815">
    <property type="entry name" value="HIBADH-related"/>
</dbReference>
<feature type="domain" description="6-phosphogluconate dehydrogenase NADP-binding" evidence="3">
    <location>
        <begin position="21"/>
        <end position="175"/>
    </location>
</feature>
<dbReference type="Pfam" id="PF03446">
    <property type="entry name" value="NAD_binding_2"/>
    <property type="match status" value="1"/>
</dbReference>
<evidence type="ECO:0000256" key="2">
    <source>
        <dbReference type="ARBA" id="ARBA00023002"/>
    </source>
</evidence>
<dbReference type="Gene3D" id="1.10.1040.10">
    <property type="entry name" value="N-(1-d-carboxylethyl)-l-norvaline Dehydrogenase, domain 2"/>
    <property type="match status" value="1"/>
</dbReference>
<dbReference type="Gene3D" id="3.40.50.720">
    <property type="entry name" value="NAD(P)-binding Rossmann-like Domain"/>
    <property type="match status" value="1"/>
</dbReference>
<name>A0ABX7FMC0_BRECH</name>
<evidence type="ECO:0000313" key="5">
    <source>
        <dbReference type="EMBL" id="QRG66426.1"/>
    </source>
</evidence>
<feature type="domain" description="NADPH-dependent reductive aminase-like C-terminal" evidence="4">
    <location>
        <begin position="177"/>
        <end position="305"/>
    </location>
</feature>
<sequence>MRKELHENRAADSAEKKLTSVSVIGLGNMGVALAGAFLKGGHPTTVWNRSSEKGDELVGKGAYRAQSLAEAVSASDVVVVCLTTYEVMHELFAPLNAEMKGKVLINLTTGTPERARQTLQWATERGIDYLDGAIMAIPPMIGAPDALIFYGGPKSVFDAHEQLLKQLGGNTTYLGPDTGVPLLYDLALLSMLYGAWYSYFHAHAMLSTANVTAAEFLPYASNWIQHLIVPLLTDPETARALDEGNHATEVSNMAVNRLGLENIVQSSEEMGISPDWLVPIHAIAKQMVEEGYGADAFTRVFEEMKRNGGHPHGK</sequence>
<dbReference type="InterPro" id="IPR051265">
    <property type="entry name" value="HIBADH-related_NP60_sf"/>
</dbReference>
<dbReference type="EMBL" id="CP069127">
    <property type="protein sequence ID" value="QRG66426.1"/>
    <property type="molecule type" value="Genomic_DNA"/>
</dbReference>
<dbReference type="Proteomes" id="UP000596248">
    <property type="component" value="Chromosome"/>
</dbReference>
<evidence type="ECO:0000259" key="3">
    <source>
        <dbReference type="Pfam" id="PF03446"/>
    </source>
</evidence>
<dbReference type="PANTHER" id="PTHR43580">
    <property type="entry name" value="OXIDOREDUCTASE GLYR1-RELATED"/>
    <property type="match status" value="1"/>
</dbReference>
<gene>
    <name evidence="5" type="ORF">JNE38_23270</name>
</gene>
<dbReference type="InterPro" id="IPR036291">
    <property type="entry name" value="NAD(P)-bd_dom_sf"/>
</dbReference>
<keyword evidence="6" id="KW-1185">Reference proteome</keyword>
<dbReference type="PANTHER" id="PTHR43580:SF2">
    <property type="entry name" value="CYTOKINE-LIKE NUCLEAR FACTOR N-PAC"/>
    <property type="match status" value="1"/>
</dbReference>
<proteinExistence type="inferred from homology"/>
<accession>A0ABX7FMC0</accession>
<dbReference type="RefSeq" id="WP_203353492.1">
    <property type="nucleotide sequence ID" value="NZ_CP069127.1"/>
</dbReference>
<dbReference type="Pfam" id="PF21761">
    <property type="entry name" value="RedAm-like_C"/>
    <property type="match status" value="1"/>
</dbReference>